<sequence length="44" mass="5335">MSIGLRKLLKDFQDIQMVWEAEKKSWEYENEKMNAMDTINNDKL</sequence>
<dbReference type="Proteomes" id="UP000198601">
    <property type="component" value="Unassembled WGS sequence"/>
</dbReference>
<dbReference type="AlphaFoldDB" id="A0A1G4T8N3"/>
<accession>A0A1G4T8N3</accession>
<evidence type="ECO:0000313" key="2">
    <source>
        <dbReference type="Proteomes" id="UP000198601"/>
    </source>
</evidence>
<dbReference type="RefSeq" id="WP_281180414.1">
    <property type="nucleotide sequence ID" value="NZ_FMTT01000044.1"/>
</dbReference>
<evidence type="ECO:0000313" key="1">
    <source>
        <dbReference type="EMBL" id="SCW77165.1"/>
    </source>
</evidence>
<dbReference type="STRING" id="624147.SAMN04487970_10446"/>
<name>A0A1G4T8N3_9BACL</name>
<organism evidence="1 2">
    <name type="scientific">Paenibacillus tianmuensis</name>
    <dbReference type="NCBI Taxonomy" id="624147"/>
    <lineage>
        <taxon>Bacteria</taxon>
        <taxon>Bacillati</taxon>
        <taxon>Bacillota</taxon>
        <taxon>Bacilli</taxon>
        <taxon>Bacillales</taxon>
        <taxon>Paenibacillaceae</taxon>
        <taxon>Paenibacillus</taxon>
    </lineage>
</organism>
<gene>
    <name evidence="1" type="ORF">SAMN04487970_10446</name>
</gene>
<protein>
    <submittedName>
        <fullName evidence="1">Uncharacterized protein</fullName>
    </submittedName>
</protein>
<proteinExistence type="predicted"/>
<keyword evidence="2" id="KW-1185">Reference proteome</keyword>
<reference evidence="2" key="1">
    <citation type="submission" date="2016-10" db="EMBL/GenBank/DDBJ databases">
        <authorList>
            <person name="Varghese N."/>
            <person name="Submissions S."/>
        </authorList>
    </citation>
    <scope>NUCLEOTIDE SEQUENCE [LARGE SCALE GENOMIC DNA]</scope>
    <source>
        <strain evidence="2">CGMCC 1.8946</strain>
    </source>
</reference>
<dbReference type="EMBL" id="FMTT01000044">
    <property type="protein sequence ID" value="SCW77165.1"/>
    <property type="molecule type" value="Genomic_DNA"/>
</dbReference>